<name>A0ABN6VEI6_9HYPH</name>
<protein>
    <submittedName>
        <fullName evidence="2">Uncharacterized protein</fullName>
    </submittedName>
</protein>
<evidence type="ECO:0000313" key="3">
    <source>
        <dbReference type="Proteomes" id="UP001317629"/>
    </source>
</evidence>
<sequence>MPTPQYHLQNLLGGMLSTTSDRVAFAVAGVAGSAPLWKEQAREISELAALVGPILAGLFVISKIILTWVQIWKEARVQRTN</sequence>
<evidence type="ECO:0000313" key="2">
    <source>
        <dbReference type="EMBL" id="BDV33908.1"/>
    </source>
</evidence>
<keyword evidence="3" id="KW-1185">Reference proteome</keyword>
<keyword evidence="1" id="KW-0472">Membrane</keyword>
<feature type="transmembrane region" description="Helical" evidence="1">
    <location>
        <begin position="47"/>
        <end position="69"/>
    </location>
</feature>
<dbReference type="Proteomes" id="UP001317629">
    <property type="component" value="Chromosome"/>
</dbReference>
<gene>
    <name evidence="2" type="ORF">SS37A_14370</name>
</gene>
<evidence type="ECO:0000256" key="1">
    <source>
        <dbReference type="SAM" id="Phobius"/>
    </source>
</evidence>
<reference evidence="2 3" key="1">
    <citation type="journal article" date="2023" name="Int. J. Syst. Evol. Microbiol.">
        <title>Methylocystis iwaonis sp. nov., a type II methane-oxidizing bacterium from surface soil of a rice paddy field in Japan, and emended description of the genus Methylocystis (ex Whittenbury et al. 1970) Bowman et al. 1993.</title>
        <authorList>
            <person name="Kaise H."/>
            <person name="Sawadogo J.B."/>
            <person name="Alam M.S."/>
            <person name="Ueno C."/>
            <person name="Dianou D."/>
            <person name="Shinjo R."/>
            <person name="Asakawa S."/>
        </authorList>
    </citation>
    <scope>NUCLEOTIDE SEQUENCE [LARGE SCALE GENOMIC DNA]</scope>
    <source>
        <strain evidence="2 3">SS37A-Re</strain>
    </source>
</reference>
<keyword evidence="1" id="KW-1133">Transmembrane helix</keyword>
<organism evidence="2 3">
    <name type="scientific">Methylocystis iwaonis</name>
    <dbReference type="NCBI Taxonomy" id="2885079"/>
    <lineage>
        <taxon>Bacteria</taxon>
        <taxon>Pseudomonadati</taxon>
        <taxon>Pseudomonadota</taxon>
        <taxon>Alphaproteobacteria</taxon>
        <taxon>Hyphomicrobiales</taxon>
        <taxon>Methylocystaceae</taxon>
        <taxon>Methylocystis</taxon>
    </lineage>
</organism>
<dbReference type="EMBL" id="AP027142">
    <property type="protein sequence ID" value="BDV33908.1"/>
    <property type="molecule type" value="Genomic_DNA"/>
</dbReference>
<dbReference type="RefSeq" id="WP_281931459.1">
    <property type="nucleotide sequence ID" value="NZ_AP027142.1"/>
</dbReference>
<keyword evidence="1" id="KW-0812">Transmembrane</keyword>
<accession>A0ABN6VEI6</accession>
<proteinExistence type="predicted"/>